<evidence type="ECO:0000256" key="1">
    <source>
        <dbReference type="SAM" id="Phobius"/>
    </source>
</evidence>
<gene>
    <name evidence="2" type="ORF">GCM10009710_06680</name>
</gene>
<name>A0ABP4VJ72_9ACTN</name>
<protein>
    <recommendedName>
        <fullName evidence="4">Secreted protein</fullName>
    </recommendedName>
</protein>
<reference evidence="3" key="1">
    <citation type="journal article" date="2019" name="Int. J. Syst. Evol. Microbiol.">
        <title>The Global Catalogue of Microorganisms (GCM) 10K type strain sequencing project: providing services to taxonomists for standard genome sequencing and annotation.</title>
        <authorList>
            <consortium name="The Broad Institute Genomics Platform"/>
            <consortium name="The Broad Institute Genome Sequencing Center for Infectious Disease"/>
            <person name="Wu L."/>
            <person name="Ma J."/>
        </authorList>
    </citation>
    <scope>NUCLEOTIDE SEQUENCE [LARGE SCALE GENOMIC DNA]</scope>
    <source>
        <strain evidence="3">JCM 13518</strain>
    </source>
</reference>
<proteinExistence type="predicted"/>
<evidence type="ECO:0000313" key="2">
    <source>
        <dbReference type="EMBL" id="GAA1728739.1"/>
    </source>
</evidence>
<sequence length="188" mass="20246">MTSSATTSHSAPAWRRPQVLAIAGVLVLALAAGGWFFLLRDSSGAYCDDLQAWQDKSEETLAPDADLETSATYLSDSVTRRLDGAEKFSKEGPDDVRADWKLFHERLLDVVDVFKQIGYDLTDPAAVQKFASDLQSGALASIDPELQTQAAEVQAKLADSESTAAVTSITTDAKDRCDIDLQLSTSTS</sequence>
<organism evidence="2 3">
    <name type="scientific">Aeromicrobium alkaliterrae</name>
    <dbReference type="NCBI Taxonomy" id="302168"/>
    <lineage>
        <taxon>Bacteria</taxon>
        <taxon>Bacillati</taxon>
        <taxon>Actinomycetota</taxon>
        <taxon>Actinomycetes</taxon>
        <taxon>Propionibacteriales</taxon>
        <taxon>Nocardioidaceae</taxon>
        <taxon>Aeromicrobium</taxon>
    </lineage>
</organism>
<keyword evidence="1" id="KW-0472">Membrane</keyword>
<feature type="transmembrane region" description="Helical" evidence="1">
    <location>
        <begin position="20"/>
        <end position="39"/>
    </location>
</feature>
<dbReference type="Proteomes" id="UP001501057">
    <property type="component" value="Unassembled WGS sequence"/>
</dbReference>
<dbReference type="EMBL" id="BAAAME010000002">
    <property type="protein sequence ID" value="GAA1728739.1"/>
    <property type="molecule type" value="Genomic_DNA"/>
</dbReference>
<accession>A0ABP4VJ72</accession>
<evidence type="ECO:0000313" key="3">
    <source>
        <dbReference type="Proteomes" id="UP001501057"/>
    </source>
</evidence>
<evidence type="ECO:0008006" key="4">
    <source>
        <dbReference type="Google" id="ProtNLM"/>
    </source>
</evidence>
<keyword evidence="3" id="KW-1185">Reference proteome</keyword>
<keyword evidence="1" id="KW-1133">Transmembrane helix</keyword>
<keyword evidence="1" id="KW-0812">Transmembrane</keyword>
<dbReference type="RefSeq" id="WP_344197730.1">
    <property type="nucleotide sequence ID" value="NZ_BAAAME010000002.1"/>
</dbReference>
<comment type="caution">
    <text evidence="2">The sequence shown here is derived from an EMBL/GenBank/DDBJ whole genome shotgun (WGS) entry which is preliminary data.</text>
</comment>